<evidence type="ECO:0000259" key="2">
    <source>
        <dbReference type="PROSITE" id="PS50158"/>
    </source>
</evidence>
<dbReference type="RefSeq" id="XP_019097462.1">
    <property type="nucleotide sequence ID" value="XM_019241917.1"/>
</dbReference>
<dbReference type="InterPro" id="IPR043502">
    <property type="entry name" value="DNA/RNA_pol_sf"/>
</dbReference>
<feature type="domain" description="CCHC-type" evidence="2">
    <location>
        <begin position="4"/>
        <end position="19"/>
    </location>
</feature>
<dbReference type="SUPFAM" id="SSF57756">
    <property type="entry name" value="Retrovirus zinc finger-like domains"/>
    <property type="match status" value="1"/>
</dbReference>
<dbReference type="GeneID" id="109131224"/>
<organism evidence="3 4">
    <name type="scientific">Camelina sativa</name>
    <name type="common">False flax</name>
    <name type="synonym">Myagrum sativum</name>
    <dbReference type="NCBI Taxonomy" id="90675"/>
    <lineage>
        <taxon>Eukaryota</taxon>
        <taxon>Viridiplantae</taxon>
        <taxon>Streptophyta</taxon>
        <taxon>Embryophyta</taxon>
        <taxon>Tracheophyta</taxon>
        <taxon>Spermatophyta</taxon>
        <taxon>Magnoliopsida</taxon>
        <taxon>eudicotyledons</taxon>
        <taxon>Gunneridae</taxon>
        <taxon>Pentapetalae</taxon>
        <taxon>rosids</taxon>
        <taxon>malvids</taxon>
        <taxon>Brassicales</taxon>
        <taxon>Brassicaceae</taxon>
        <taxon>Camelineae</taxon>
        <taxon>Camelina</taxon>
    </lineage>
</organism>
<accession>A0ABM1REM4</accession>
<dbReference type="CDD" id="cd00303">
    <property type="entry name" value="retropepsin_like"/>
    <property type="match status" value="1"/>
</dbReference>
<reference evidence="3" key="1">
    <citation type="journal article" date="2014" name="Nat. Commun.">
        <title>The emerging biofuel crop Camelina sativa retains a highly undifferentiated hexaploid genome structure.</title>
        <authorList>
            <person name="Kagale S."/>
            <person name="Koh C."/>
            <person name="Nixon J."/>
            <person name="Bollina V."/>
            <person name="Clarke W.E."/>
            <person name="Tuteja R."/>
            <person name="Spillane C."/>
            <person name="Robinson S.J."/>
            <person name="Links M.G."/>
            <person name="Clarke C."/>
            <person name="Higgins E.E."/>
            <person name="Huebert T."/>
            <person name="Sharpe A.G."/>
            <person name="Parkin I.A."/>
        </authorList>
    </citation>
    <scope>NUCLEOTIDE SEQUENCE [LARGE SCALE GENOMIC DNA]</scope>
    <source>
        <strain evidence="3">cv. DH55</strain>
    </source>
</reference>
<dbReference type="PANTHER" id="PTHR15503">
    <property type="entry name" value="LDOC1 RELATED"/>
    <property type="match status" value="1"/>
</dbReference>
<dbReference type="InterPro" id="IPR032567">
    <property type="entry name" value="RTL1-rel"/>
</dbReference>
<evidence type="ECO:0000313" key="4">
    <source>
        <dbReference type="RefSeq" id="XP_019097462.1"/>
    </source>
</evidence>
<dbReference type="Gene3D" id="2.40.70.10">
    <property type="entry name" value="Acid Proteases"/>
    <property type="match status" value="1"/>
</dbReference>
<gene>
    <name evidence="4" type="primary">LOC109131224</name>
</gene>
<dbReference type="InterPro" id="IPR021109">
    <property type="entry name" value="Peptidase_aspartic_dom_sf"/>
</dbReference>
<reference evidence="4" key="2">
    <citation type="submission" date="2025-08" db="UniProtKB">
        <authorList>
            <consortium name="RefSeq"/>
        </authorList>
    </citation>
    <scope>IDENTIFICATION</scope>
    <source>
        <tissue evidence="4">Leaf</tissue>
    </source>
</reference>
<keyword evidence="1" id="KW-0862">Zinc</keyword>
<keyword evidence="1" id="KW-0863">Zinc-finger</keyword>
<dbReference type="PANTHER" id="PTHR15503:SF45">
    <property type="entry name" value="RNA-DIRECTED DNA POLYMERASE HOMOLOG"/>
    <property type="match status" value="1"/>
</dbReference>
<keyword evidence="3" id="KW-1185">Reference proteome</keyword>
<protein>
    <submittedName>
        <fullName evidence="4">Uncharacterized protein LOC109131224</fullName>
    </submittedName>
</protein>
<keyword evidence="1" id="KW-0479">Metal-binding</keyword>
<dbReference type="Pfam" id="PF08284">
    <property type="entry name" value="RVP_2"/>
    <property type="match status" value="1"/>
</dbReference>
<name>A0ABM1REM4_CAMSA</name>
<dbReference type="InterPro" id="IPR036875">
    <property type="entry name" value="Znf_CCHC_sf"/>
</dbReference>
<proteinExistence type="predicted"/>
<dbReference type="PROSITE" id="PS50158">
    <property type="entry name" value="ZF_CCHC"/>
    <property type="match status" value="1"/>
</dbReference>
<dbReference type="Pfam" id="PF00098">
    <property type="entry name" value="zf-CCHC"/>
    <property type="match status" value="1"/>
</dbReference>
<dbReference type="SUPFAM" id="SSF56672">
    <property type="entry name" value="DNA/RNA polymerases"/>
    <property type="match status" value="1"/>
</dbReference>
<evidence type="ECO:0000313" key="3">
    <source>
        <dbReference type="Proteomes" id="UP000694864"/>
    </source>
</evidence>
<sequence length="216" mass="24356">MRVCYNCGDPGHLRPICPKLGQQTRKRANESLPLPPPLKRQALMPRFYSIFEESIEPSTSHPITAAGGQVMMTYGIVRNISVMIGGLDMPADLKIFQVKAHDVILGMDWLDKYMAYLDCHRGRVLFETAKGMLGREAYLALITTVEVGLDDELKDIPVVREFKDVFRALTGLPPTRLDSFTIELEPETTPISKAPYWMSPAEMAELKKQLSELMEK</sequence>
<dbReference type="SMART" id="SM00343">
    <property type="entry name" value="ZnF_C2HC"/>
    <property type="match status" value="1"/>
</dbReference>
<dbReference type="InterPro" id="IPR001878">
    <property type="entry name" value="Znf_CCHC"/>
</dbReference>
<dbReference type="Proteomes" id="UP000694864">
    <property type="component" value="Chromosome 20"/>
</dbReference>
<evidence type="ECO:0000256" key="1">
    <source>
        <dbReference type="PROSITE-ProRule" id="PRU00047"/>
    </source>
</evidence>